<dbReference type="HOGENOM" id="CLU_058132_0_0_1"/>
<dbReference type="AlphaFoldDB" id="A0A0C3GL78"/>
<evidence type="ECO:0000259" key="7">
    <source>
        <dbReference type="SMART" id="SM00702"/>
    </source>
</evidence>
<keyword evidence="4" id="KW-0560">Oxidoreductase</keyword>
<reference evidence="8 9" key="1">
    <citation type="submission" date="2014-04" db="EMBL/GenBank/DDBJ databases">
        <authorList>
            <consortium name="DOE Joint Genome Institute"/>
            <person name="Kuo A."/>
            <person name="Martino E."/>
            <person name="Perotto S."/>
            <person name="Kohler A."/>
            <person name="Nagy L.G."/>
            <person name="Floudas D."/>
            <person name="Copeland A."/>
            <person name="Barry K.W."/>
            <person name="Cichocki N."/>
            <person name="Veneault-Fourrey C."/>
            <person name="LaButti K."/>
            <person name="Lindquist E.A."/>
            <person name="Lipzen A."/>
            <person name="Lundell T."/>
            <person name="Morin E."/>
            <person name="Murat C."/>
            <person name="Sun H."/>
            <person name="Tunlid A."/>
            <person name="Henrissat B."/>
            <person name="Grigoriev I.V."/>
            <person name="Hibbett D.S."/>
            <person name="Martin F."/>
            <person name="Nordberg H.P."/>
            <person name="Cantor M.N."/>
            <person name="Hua S.X."/>
        </authorList>
    </citation>
    <scope>NUCLEOTIDE SEQUENCE [LARGE SCALE GENOMIC DNA]</scope>
    <source>
        <strain evidence="8 9">Zn</strain>
    </source>
</reference>
<proteinExistence type="predicted"/>
<evidence type="ECO:0000313" key="8">
    <source>
        <dbReference type="EMBL" id="KIM96885.1"/>
    </source>
</evidence>
<dbReference type="InterPro" id="IPR045054">
    <property type="entry name" value="P4HA-like"/>
</dbReference>
<sequence length="265" mass="30050">MPSQWLLFCLILVPLVLSWSSKPDEPSQPALGDVTISYITDACRDHSYRTYLISEDPLVIYIDSFITPEEASQLTDLSEGKFEPSPLWSDDGKLSFNPNYRSSLTASLDRNSLIRCIESRARSFPFYPSPSDSLIKPLVVQRYGPSNQYRDHYDWFTESPTLDGNIDSTFFVYIQANCTGGGTNFPRLKALQDEKWCEWVDCDQELSAGITFKPVMGNAIFWRNLDGEGKGLTSTLHAGLPVTEGMKTGLNIWTWVEYNRKKTEL</sequence>
<dbReference type="Pfam" id="PF13640">
    <property type="entry name" value="2OG-FeII_Oxy_3"/>
    <property type="match status" value="1"/>
</dbReference>
<dbReference type="InParanoid" id="A0A0C3GL78"/>
<evidence type="ECO:0000256" key="6">
    <source>
        <dbReference type="SAM" id="SignalP"/>
    </source>
</evidence>
<dbReference type="GO" id="GO:0004656">
    <property type="term" value="F:procollagen-proline 4-dioxygenase activity"/>
    <property type="evidence" value="ECO:0007669"/>
    <property type="project" value="TreeGrafter"/>
</dbReference>
<dbReference type="OrthoDB" id="420380at2759"/>
<protein>
    <recommendedName>
        <fullName evidence="7">Prolyl 4-hydroxylase alpha subunit domain-containing protein</fullName>
    </recommendedName>
</protein>
<keyword evidence="5" id="KW-0408">Iron</keyword>
<keyword evidence="9" id="KW-1185">Reference proteome</keyword>
<feature type="domain" description="Prolyl 4-hydroxylase alpha subunit" evidence="7">
    <location>
        <begin position="57"/>
        <end position="255"/>
    </location>
</feature>
<evidence type="ECO:0000256" key="3">
    <source>
        <dbReference type="ARBA" id="ARBA00022964"/>
    </source>
</evidence>
<evidence type="ECO:0000256" key="2">
    <source>
        <dbReference type="ARBA" id="ARBA00022723"/>
    </source>
</evidence>
<dbReference type="SMART" id="SM00702">
    <property type="entry name" value="P4Hc"/>
    <property type="match status" value="1"/>
</dbReference>
<keyword evidence="6" id="KW-0732">Signal</keyword>
<dbReference type="InterPro" id="IPR044862">
    <property type="entry name" value="Pro_4_hyd_alph_FE2OG_OXY"/>
</dbReference>
<comment type="cofactor">
    <cofactor evidence="1">
        <name>L-ascorbate</name>
        <dbReference type="ChEBI" id="CHEBI:38290"/>
    </cofactor>
</comment>
<evidence type="ECO:0000313" key="9">
    <source>
        <dbReference type="Proteomes" id="UP000054321"/>
    </source>
</evidence>
<dbReference type="EMBL" id="KN832883">
    <property type="protein sequence ID" value="KIM96885.1"/>
    <property type="molecule type" value="Genomic_DNA"/>
</dbReference>
<dbReference type="InterPro" id="IPR006620">
    <property type="entry name" value="Pro_4_hyd_alph"/>
</dbReference>
<name>A0A0C3GL78_OIDMZ</name>
<dbReference type="Gene3D" id="2.60.120.620">
    <property type="entry name" value="q2cbj1_9rhob like domain"/>
    <property type="match status" value="1"/>
</dbReference>
<dbReference type="PANTHER" id="PTHR10869">
    <property type="entry name" value="PROLYL 4-HYDROXYLASE ALPHA SUBUNIT"/>
    <property type="match status" value="1"/>
</dbReference>
<dbReference type="GO" id="GO:0005506">
    <property type="term" value="F:iron ion binding"/>
    <property type="evidence" value="ECO:0007669"/>
    <property type="project" value="InterPro"/>
</dbReference>
<evidence type="ECO:0000256" key="4">
    <source>
        <dbReference type="ARBA" id="ARBA00023002"/>
    </source>
</evidence>
<evidence type="ECO:0000256" key="5">
    <source>
        <dbReference type="ARBA" id="ARBA00023004"/>
    </source>
</evidence>
<accession>A0A0C3GL78</accession>
<dbReference type="PANTHER" id="PTHR10869:SF246">
    <property type="entry name" value="TRANSMEMBRANE PROLYL 4-HYDROXYLASE"/>
    <property type="match status" value="1"/>
</dbReference>
<organism evidence="8 9">
    <name type="scientific">Oidiodendron maius (strain Zn)</name>
    <dbReference type="NCBI Taxonomy" id="913774"/>
    <lineage>
        <taxon>Eukaryota</taxon>
        <taxon>Fungi</taxon>
        <taxon>Dikarya</taxon>
        <taxon>Ascomycota</taxon>
        <taxon>Pezizomycotina</taxon>
        <taxon>Leotiomycetes</taxon>
        <taxon>Leotiomycetes incertae sedis</taxon>
        <taxon>Myxotrichaceae</taxon>
        <taxon>Oidiodendron</taxon>
    </lineage>
</organism>
<dbReference type="GO" id="GO:0005783">
    <property type="term" value="C:endoplasmic reticulum"/>
    <property type="evidence" value="ECO:0007669"/>
    <property type="project" value="TreeGrafter"/>
</dbReference>
<feature type="signal peptide" evidence="6">
    <location>
        <begin position="1"/>
        <end position="18"/>
    </location>
</feature>
<keyword evidence="2" id="KW-0479">Metal-binding</keyword>
<gene>
    <name evidence="8" type="ORF">OIDMADRAFT_131430</name>
</gene>
<dbReference type="STRING" id="913774.A0A0C3GL78"/>
<reference evidence="9" key="2">
    <citation type="submission" date="2015-01" db="EMBL/GenBank/DDBJ databases">
        <title>Evolutionary Origins and Diversification of the Mycorrhizal Mutualists.</title>
        <authorList>
            <consortium name="DOE Joint Genome Institute"/>
            <consortium name="Mycorrhizal Genomics Consortium"/>
            <person name="Kohler A."/>
            <person name="Kuo A."/>
            <person name="Nagy L.G."/>
            <person name="Floudas D."/>
            <person name="Copeland A."/>
            <person name="Barry K.W."/>
            <person name="Cichocki N."/>
            <person name="Veneault-Fourrey C."/>
            <person name="LaButti K."/>
            <person name="Lindquist E.A."/>
            <person name="Lipzen A."/>
            <person name="Lundell T."/>
            <person name="Morin E."/>
            <person name="Murat C."/>
            <person name="Riley R."/>
            <person name="Ohm R."/>
            <person name="Sun H."/>
            <person name="Tunlid A."/>
            <person name="Henrissat B."/>
            <person name="Grigoriev I.V."/>
            <person name="Hibbett D.S."/>
            <person name="Martin F."/>
        </authorList>
    </citation>
    <scope>NUCLEOTIDE SEQUENCE [LARGE SCALE GENOMIC DNA]</scope>
    <source>
        <strain evidence="9">Zn</strain>
    </source>
</reference>
<keyword evidence="3" id="KW-0223">Dioxygenase</keyword>
<dbReference type="GO" id="GO:0031418">
    <property type="term" value="F:L-ascorbic acid binding"/>
    <property type="evidence" value="ECO:0007669"/>
    <property type="project" value="InterPro"/>
</dbReference>
<dbReference type="Proteomes" id="UP000054321">
    <property type="component" value="Unassembled WGS sequence"/>
</dbReference>
<feature type="chain" id="PRO_5002177759" description="Prolyl 4-hydroxylase alpha subunit domain-containing protein" evidence="6">
    <location>
        <begin position="19"/>
        <end position="265"/>
    </location>
</feature>
<evidence type="ECO:0000256" key="1">
    <source>
        <dbReference type="ARBA" id="ARBA00001961"/>
    </source>
</evidence>